<evidence type="ECO:0000313" key="8">
    <source>
        <dbReference type="Proteomes" id="UP001627284"/>
    </source>
</evidence>
<evidence type="ECO:0000256" key="1">
    <source>
        <dbReference type="ARBA" id="ARBA00004123"/>
    </source>
</evidence>
<dbReference type="GO" id="GO:0003677">
    <property type="term" value="F:DNA binding"/>
    <property type="evidence" value="ECO:0007669"/>
    <property type="project" value="UniProtKB-KW"/>
</dbReference>
<dbReference type="AlphaFoldDB" id="A0ABD2QXV6"/>
<keyword evidence="8" id="KW-1185">Reference proteome</keyword>
<dbReference type="InterPro" id="IPR015300">
    <property type="entry name" value="DNA-bd_pseudobarrel_sf"/>
</dbReference>
<dbReference type="PANTHER" id="PTHR31541:SF63">
    <property type="entry name" value="TOSPOVIRUS RESISTANCE PROTEIN A"/>
    <property type="match status" value="1"/>
</dbReference>
<feature type="region of interest" description="Disordered" evidence="6">
    <location>
        <begin position="170"/>
        <end position="195"/>
    </location>
</feature>
<evidence type="ECO:0000256" key="2">
    <source>
        <dbReference type="ARBA" id="ARBA00023015"/>
    </source>
</evidence>
<dbReference type="Pfam" id="PF03754">
    <property type="entry name" value="At2g31720-like"/>
    <property type="match status" value="1"/>
</dbReference>
<evidence type="ECO:0000256" key="4">
    <source>
        <dbReference type="ARBA" id="ARBA00023163"/>
    </source>
</evidence>
<protein>
    <recommendedName>
        <fullName evidence="9">B3 domain-containing protein</fullName>
    </recommendedName>
</protein>
<gene>
    <name evidence="7" type="ORF">AABB24_038270</name>
</gene>
<keyword evidence="2" id="KW-0805">Transcription regulation</keyword>
<dbReference type="GO" id="GO:0005634">
    <property type="term" value="C:nucleus"/>
    <property type="evidence" value="ECO:0007669"/>
    <property type="project" value="UniProtKB-SubCell"/>
</dbReference>
<accession>A0ABD2QXV6</accession>
<comment type="subcellular location">
    <subcellularLocation>
        <location evidence="1">Nucleus</location>
    </subcellularLocation>
</comment>
<keyword evidence="5" id="KW-0539">Nucleus</keyword>
<evidence type="ECO:0008006" key="9">
    <source>
        <dbReference type="Google" id="ProtNLM"/>
    </source>
</evidence>
<keyword evidence="3" id="KW-0238">DNA-binding</keyword>
<evidence type="ECO:0000313" key="7">
    <source>
        <dbReference type="EMBL" id="KAL3324007.1"/>
    </source>
</evidence>
<organism evidence="7 8">
    <name type="scientific">Solanum stoloniferum</name>
    <dbReference type="NCBI Taxonomy" id="62892"/>
    <lineage>
        <taxon>Eukaryota</taxon>
        <taxon>Viridiplantae</taxon>
        <taxon>Streptophyta</taxon>
        <taxon>Embryophyta</taxon>
        <taxon>Tracheophyta</taxon>
        <taxon>Spermatophyta</taxon>
        <taxon>Magnoliopsida</taxon>
        <taxon>eudicotyledons</taxon>
        <taxon>Gunneridae</taxon>
        <taxon>Pentapetalae</taxon>
        <taxon>asterids</taxon>
        <taxon>lamiids</taxon>
        <taxon>Solanales</taxon>
        <taxon>Solanaceae</taxon>
        <taxon>Solanoideae</taxon>
        <taxon>Solaneae</taxon>
        <taxon>Solanum</taxon>
    </lineage>
</organism>
<evidence type="ECO:0000256" key="5">
    <source>
        <dbReference type="ARBA" id="ARBA00023242"/>
    </source>
</evidence>
<reference evidence="7 8" key="1">
    <citation type="submission" date="2024-05" db="EMBL/GenBank/DDBJ databases">
        <title>De novo assembly of an allotetraploid wild potato.</title>
        <authorList>
            <person name="Hosaka A.J."/>
        </authorList>
    </citation>
    <scope>NUCLEOTIDE SEQUENCE [LARGE SCALE GENOMIC DNA]</scope>
    <source>
        <tissue evidence="7">Young leaves</tissue>
    </source>
</reference>
<evidence type="ECO:0000256" key="6">
    <source>
        <dbReference type="SAM" id="MobiDB-lite"/>
    </source>
</evidence>
<sequence>MVYTLLSLEDFLGMKITPNMSSMDYLLVVSEVSYLKSMYGEEDNLIAEQDEEFRIKKEERITQNIRSIVSSFSEVVDQEKPVLDCAVPRGKRSRPNTRPREVKALENNSEEHRVVQVDNEERNILIKYGWAAIAAKLVRPASVTVDNQESLENREKAADNRENRVIKINYRGSSSNSAPLPVDRKRSREVANGNSRPVARVLAVPPPVVIINRELSIEFKNLITINGGSLESAILVIEKTLFETDVKPAEGRFSIPQRQMSNQFLKPEEEQLLNGRNEANKMCEMNVMLIEPSHQRGEINLRKWTMNKNNGKASSSYVLVKHWNDVVRRNGLRNGMKMQLWAFRKGENLCFALVNV</sequence>
<evidence type="ECO:0000256" key="3">
    <source>
        <dbReference type="ARBA" id="ARBA00023125"/>
    </source>
</evidence>
<keyword evidence="4" id="KW-0804">Transcription</keyword>
<dbReference type="Proteomes" id="UP001627284">
    <property type="component" value="Unassembled WGS sequence"/>
</dbReference>
<comment type="caution">
    <text evidence="7">The sequence shown here is derived from an EMBL/GenBank/DDBJ whole genome shotgun (WGS) entry which is preliminary data.</text>
</comment>
<dbReference type="SUPFAM" id="SSF101936">
    <property type="entry name" value="DNA-binding pseudobarrel domain"/>
    <property type="match status" value="1"/>
</dbReference>
<dbReference type="InterPro" id="IPR005508">
    <property type="entry name" value="At2g31720-like"/>
</dbReference>
<dbReference type="PANTHER" id="PTHR31541">
    <property type="entry name" value="B3 DOMAIN PLANT PROTEIN-RELATED"/>
    <property type="match status" value="1"/>
</dbReference>
<dbReference type="EMBL" id="JBJKTR010000023">
    <property type="protein sequence ID" value="KAL3324007.1"/>
    <property type="molecule type" value="Genomic_DNA"/>
</dbReference>
<proteinExistence type="predicted"/>
<dbReference type="Gene3D" id="2.40.330.10">
    <property type="entry name" value="DNA-binding pseudobarrel domain"/>
    <property type="match status" value="1"/>
</dbReference>
<name>A0ABD2QXV6_9SOLN</name>